<proteinExistence type="inferred from homology"/>
<comment type="similarity">
    <text evidence="2">Belongs to the bacterial solute-binding protein 2 family.</text>
</comment>
<feature type="signal peptide" evidence="5">
    <location>
        <begin position="1"/>
        <end position="20"/>
    </location>
</feature>
<keyword evidence="3 5" id="KW-0732">Signal</keyword>
<protein>
    <submittedName>
        <fullName evidence="7">Sugar ABC transporter substrate-binding protein</fullName>
    </submittedName>
</protein>
<feature type="region of interest" description="Disordered" evidence="4">
    <location>
        <begin position="30"/>
        <end position="57"/>
    </location>
</feature>
<evidence type="ECO:0000256" key="3">
    <source>
        <dbReference type="ARBA" id="ARBA00022729"/>
    </source>
</evidence>
<dbReference type="Proteomes" id="UP001299608">
    <property type="component" value="Unassembled WGS sequence"/>
</dbReference>
<reference evidence="7" key="1">
    <citation type="submission" date="2022-01" db="EMBL/GenBank/DDBJ databases">
        <title>Collection of gut derived symbiotic bacterial strains cultured from healthy donors.</title>
        <authorList>
            <person name="Lin H."/>
            <person name="Kohout C."/>
            <person name="Waligurski E."/>
            <person name="Pamer E.G."/>
        </authorList>
    </citation>
    <scope>NUCLEOTIDE SEQUENCE</scope>
    <source>
        <strain evidence="7">DFI.6.55</strain>
    </source>
</reference>
<feature type="chain" id="PRO_5043621793" evidence="5">
    <location>
        <begin position="21"/>
        <end position="353"/>
    </location>
</feature>
<name>A0AAW5C6L4_9FIRM</name>
<sequence length="353" mass="37716">MKKTLLAAAMIAAMSVFMLAGCSGEGARQEQTAPATTAAPQGSDAAAQTEKKSNKTVKDPYKDDIKLAYVAHDIGTPVNQAWLEGIERECAYYDNITVQGFDAKSSAEEQVKIMSEIITQKYDAIILQASDNSALAASVTEAEEAGIPVITINMDVDSVHSALVQMVDYDAGRLAAEEIAKELDGTGKIVIIQGLPGIIRTDNLEKGFRDTISQYSGIEIIGSQAANFEKETAMSVMNSFMQANDKIDGVFAINDAMAEGAALAAESANRLDGMVIWGADGEKDALAMIESGQLTGTIYTNCWDEGSTAAKIALLMIGSEYSYDVLSKTPVINMEPVVVTKDTVGQILPEERW</sequence>
<evidence type="ECO:0000313" key="7">
    <source>
        <dbReference type="EMBL" id="MCG4749111.1"/>
    </source>
</evidence>
<dbReference type="AlphaFoldDB" id="A0AAW5C6L4"/>
<evidence type="ECO:0000256" key="5">
    <source>
        <dbReference type="SAM" id="SignalP"/>
    </source>
</evidence>
<evidence type="ECO:0000256" key="4">
    <source>
        <dbReference type="SAM" id="MobiDB-lite"/>
    </source>
</evidence>
<dbReference type="GO" id="GO:0030313">
    <property type="term" value="C:cell envelope"/>
    <property type="evidence" value="ECO:0007669"/>
    <property type="project" value="UniProtKB-SubCell"/>
</dbReference>
<evidence type="ECO:0000256" key="1">
    <source>
        <dbReference type="ARBA" id="ARBA00004196"/>
    </source>
</evidence>
<accession>A0AAW5C6L4</accession>
<dbReference type="CDD" id="cd01536">
    <property type="entry name" value="PBP1_ABC_sugar_binding-like"/>
    <property type="match status" value="1"/>
</dbReference>
<dbReference type="Gene3D" id="3.40.50.2300">
    <property type="match status" value="2"/>
</dbReference>
<dbReference type="Pfam" id="PF13407">
    <property type="entry name" value="Peripla_BP_4"/>
    <property type="match status" value="1"/>
</dbReference>
<evidence type="ECO:0000256" key="2">
    <source>
        <dbReference type="ARBA" id="ARBA00007639"/>
    </source>
</evidence>
<evidence type="ECO:0000313" key="8">
    <source>
        <dbReference type="Proteomes" id="UP001299608"/>
    </source>
</evidence>
<gene>
    <name evidence="7" type="ORF">L0N08_27230</name>
</gene>
<dbReference type="PANTHER" id="PTHR46847:SF1">
    <property type="entry name" value="D-ALLOSE-BINDING PERIPLASMIC PROTEIN-RELATED"/>
    <property type="match status" value="1"/>
</dbReference>
<dbReference type="PANTHER" id="PTHR46847">
    <property type="entry name" value="D-ALLOSE-BINDING PERIPLASMIC PROTEIN-RELATED"/>
    <property type="match status" value="1"/>
</dbReference>
<organism evidence="7 8">
    <name type="scientific">Enterocloster aldenensis</name>
    <dbReference type="NCBI Taxonomy" id="358742"/>
    <lineage>
        <taxon>Bacteria</taxon>
        <taxon>Bacillati</taxon>
        <taxon>Bacillota</taxon>
        <taxon>Clostridia</taxon>
        <taxon>Lachnospirales</taxon>
        <taxon>Lachnospiraceae</taxon>
        <taxon>Enterocloster</taxon>
    </lineage>
</organism>
<dbReference type="InterPro" id="IPR025997">
    <property type="entry name" value="SBP_2_dom"/>
</dbReference>
<comment type="subcellular location">
    <subcellularLocation>
        <location evidence="1">Cell envelope</location>
    </subcellularLocation>
</comment>
<dbReference type="PROSITE" id="PS51257">
    <property type="entry name" value="PROKAR_LIPOPROTEIN"/>
    <property type="match status" value="1"/>
</dbReference>
<dbReference type="SUPFAM" id="SSF53822">
    <property type="entry name" value="Periplasmic binding protein-like I"/>
    <property type="match status" value="1"/>
</dbReference>
<evidence type="ECO:0000259" key="6">
    <source>
        <dbReference type="Pfam" id="PF13407"/>
    </source>
</evidence>
<dbReference type="RefSeq" id="WP_238053931.1">
    <property type="nucleotide sequence ID" value="NZ_JAKNGE010000052.1"/>
</dbReference>
<comment type="caution">
    <text evidence="7">The sequence shown here is derived from an EMBL/GenBank/DDBJ whole genome shotgun (WGS) entry which is preliminary data.</text>
</comment>
<dbReference type="EMBL" id="JAKNGE010000052">
    <property type="protein sequence ID" value="MCG4749111.1"/>
    <property type="molecule type" value="Genomic_DNA"/>
</dbReference>
<dbReference type="GO" id="GO:0030246">
    <property type="term" value="F:carbohydrate binding"/>
    <property type="evidence" value="ECO:0007669"/>
    <property type="project" value="UniProtKB-ARBA"/>
</dbReference>
<dbReference type="InterPro" id="IPR028082">
    <property type="entry name" value="Peripla_BP_I"/>
</dbReference>
<feature type="domain" description="Periplasmic binding protein" evidence="6">
    <location>
        <begin position="68"/>
        <end position="317"/>
    </location>
</feature>